<protein>
    <submittedName>
        <fullName evidence="3">NAD(P)-binding protein</fullName>
    </submittedName>
</protein>
<dbReference type="Gene3D" id="3.40.50.720">
    <property type="entry name" value="NAD(P)-binding Rossmann-like Domain"/>
    <property type="match status" value="1"/>
</dbReference>
<dbReference type="GO" id="GO:0005811">
    <property type="term" value="C:lipid droplet"/>
    <property type="evidence" value="ECO:0007669"/>
    <property type="project" value="TreeGrafter"/>
</dbReference>
<evidence type="ECO:0000256" key="2">
    <source>
        <dbReference type="ARBA" id="ARBA00023002"/>
    </source>
</evidence>
<dbReference type="PRINTS" id="PR00081">
    <property type="entry name" value="GDHRDH"/>
</dbReference>
<dbReference type="GO" id="GO:0006654">
    <property type="term" value="P:phosphatidic acid biosynthetic process"/>
    <property type="evidence" value="ECO:0007669"/>
    <property type="project" value="TreeGrafter"/>
</dbReference>
<dbReference type="Pfam" id="PF00106">
    <property type="entry name" value="adh_short"/>
    <property type="match status" value="1"/>
</dbReference>
<proteinExistence type="inferred from homology"/>
<keyword evidence="2" id="KW-0560">Oxidoreductase</keyword>
<accession>A0A9P4H9P8</accession>
<dbReference type="EMBL" id="ML978190">
    <property type="protein sequence ID" value="KAF2030415.1"/>
    <property type="molecule type" value="Genomic_DNA"/>
</dbReference>
<dbReference type="AlphaFoldDB" id="A0A9P4H9P8"/>
<reference evidence="3" key="1">
    <citation type="journal article" date="2020" name="Stud. Mycol.">
        <title>101 Dothideomycetes genomes: a test case for predicting lifestyles and emergence of pathogens.</title>
        <authorList>
            <person name="Haridas S."/>
            <person name="Albert R."/>
            <person name="Binder M."/>
            <person name="Bloem J."/>
            <person name="Labutti K."/>
            <person name="Salamov A."/>
            <person name="Andreopoulos B."/>
            <person name="Baker S."/>
            <person name="Barry K."/>
            <person name="Bills G."/>
            <person name="Bluhm B."/>
            <person name="Cannon C."/>
            <person name="Castanera R."/>
            <person name="Culley D."/>
            <person name="Daum C."/>
            <person name="Ezra D."/>
            <person name="Gonzalez J."/>
            <person name="Henrissat B."/>
            <person name="Kuo A."/>
            <person name="Liang C."/>
            <person name="Lipzen A."/>
            <person name="Lutzoni F."/>
            <person name="Magnuson J."/>
            <person name="Mondo S."/>
            <person name="Nolan M."/>
            <person name="Ohm R."/>
            <person name="Pangilinan J."/>
            <person name="Park H.-J."/>
            <person name="Ramirez L."/>
            <person name="Alfaro M."/>
            <person name="Sun H."/>
            <person name="Tritt A."/>
            <person name="Yoshinaga Y."/>
            <person name="Zwiers L.-H."/>
            <person name="Turgeon B."/>
            <person name="Goodwin S."/>
            <person name="Spatafora J."/>
            <person name="Crous P."/>
            <person name="Grigoriev I."/>
        </authorList>
    </citation>
    <scope>NUCLEOTIDE SEQUENCE</scope>
    <source>
        <strain evidence="3">CBS 110217</strain>
    </source>
</reference>
<comment type="similarity">
    <text evidence="1">Belongs to the short-chain dehydrogenases/reductases (SDR) family.</text>
</comment>
<dbReference type="InterPro" id="IPR036291">
    <property type="entry name" value="NAD(P)-bd_dom_sf"/>
</dbReference>
<keyword evidence="4" id="KW-1185">Reference proteome</keyword>
<dbReference type="GO" id="GO:0000140">
    <property type="term" value="F:acylglycerone-phosphate reductase (NADP+) activity"/>
    <property type="evidence" value="ECO:0007669"/>
    <property type="project" value="TreeGrafter"/>
</dbReference>
<dbReference type="PANTHER" id="PTHR44169:SF6">
    <property type="entry name" value="NADPH-DEPENDENT 1-ACYLDIHYDROXYACETONE PHOSPHATE REDUCTASE"/>
    <property type="match status" value="1"/>
</dbReference>
<evidence type="ECO:0000313" key="4">
    <source>
        <dbReference type="Proteomes" id="UP000799777"/>
    </source>
</evidence>
<dbReference type="InterPro" id="IPR002347">
    <property type="entry name" value="SDR_fam"/>
</dbReference>
<dbReference type="OrthoDB" id="2102561at2759"/>
<dbReference type="PANTHER" id="PTHR44169">
    <property type="entry name" value="NADPH-DEPENDENT 1-ACYLDIHYDROXYACETONE PHOSPHATE REDUCTASE"/>
    <property type="match status" value="1"/>
</dbReference>
<dbReference type="Proteomes" id="UP000799777">
    <property type="component" value="Unassembled WGS sequence"/>
</dbReference>
<dbReference type="GO" id="GO:0019433">
    <property type="term" value="P:triglyceride catabolic process"/>
    <property type="evidence" value="ECO:0007669"/>
    <property type="project" value="TreeGrafter"/>
</dbReference>
<gene>
    <name evidence="3" type="ORF">EK21DRAFT_100471</name>
</gene>
<dbReference type="SUPFAM" id="SSF51735">
    <property type="entry name" value="NAD(P)-binding Rossmann-fold domains"/>
    <property type="match status" value="1"/>
</dbReference>
<sequence>MLLQAVSARHGTFLVYICAAHPQPPTPLPTVSLKTVLITGCSDNGIGSALRLEFRKRGYYVFAAARDILKMTWIKDLDHITPIVLDVKKPTDIKNALETVRKATEGKLDYLVNNAGRNHFMPVLDVEVDEVRELFETNYFAPLAITQAFAPLLIEAKGNISFVTSISGYVNTPWMVLTVVTGGVKTSGQTYFDDLQLPGESLYKSVEKTIVKRAKGGDGMPRMDAGEFAKAVVDEMQKGKAGKFWYGEFAEMVRGAMTNVEVPVEVMDAQMIQGTGLNTWKSSF</sequence>
<dbReference type="GO" id="GO:0004806">
    <property type="term" value="F:triacylglycerol lipase activity"/>
    <property type="evidence" value="ECO:0007669"/>
    <property type="project" value="TreeGrafter"/>
</dbReference>
<dbReference type="GO" id="GO:0005783">
    <property type="term" value="C:endoplasmic reticulum"/>
    <property type="evidence" value="ECO:0007669"/>
    <property type="project" value="TreeGrafter"/>
</dbReference>
<name>A0A9P4H9P8_9PLEO</name>
<evidence type="ECO:0000313" key="3">
    <source>
        <dbReference type="EMBL" id="KAF2030415.1"/>
    </source>
</evidence>
<evidence type="ECO:0000256" key="1">
    <source>
        <dbReference type="ARBA" id="ARBA00006484"/>
    </source>
</evidence>
<organism evidence="3 4">
    <name type="scientific">Setomelanomma holmii</name>
    <dbReference type="NCBI Taxonomy" id="210430"/>
    <lineage>
        <taxon>Eukaryota</taxon>
        <taxon>Fungi</taxon>
        <taxon>Dikarya</taxon>
        <taxon>Ascomycota</taxon>
        <taxon>Pezizomycotina</taxon>
        <taxon>Dothideomycetes</taxon>
        <taxon>Pleosporomycetidae</taxon>
        <taxon>Pleosporales</taxon>
        <taxon>Pleosporineae</taxon>
        <taxon>Phaeosphaeriaceae</taxon>
        <taxon>Setomelanomma</taxon>
    </lineage>
</organism>
<comment type="caution">
    <text evidence="3">The sequence shown here is derived from an EMBL/GenBank/DDBJ whole genome shotgun (WGS) entry which is preliminary data.</text>
</comment>